<reference evidence="11 12" key="1">
    <citation type="journal article" date="2020" name="IScience">
        <title>Genome Sequencing of the Endangered Kingdonia uniflora (Circaeasteraceae, Ranunculales) Reveals Potential Mechanisms of Evolutionary Specialization.</title>
        <authorList>
            <person name="Sun Y."/>
            <person name="Deng T."/>
            <person name="Zhang A."/>
            <person name="Moore M.J."/>
            <person name="Landis J.B."/>
            <person name="Lin N."/>
            <person name="Zhang H."/>
            <person name="Zhang X."/>
            <person name="Huang J."/>
            <person name="Zhang X."/>
            <person name="Sun H."/>
            <person name="Wang H."/>
        </authorList>
    </citation>
    <scope>NUCLEOTIDE SEQUENCE [LARGE SCALE GENOMIC DNA]</scope>
    <source>
        <strain evidence="11">TB1705</strain>
        <tissue evidence="11">Leaf</tissue>
    </source>
</reference>
<dbReference type="GO" id="GO:0005986">
    <property type="term" value="P:sucrose biosynthetic process"/>
    <property type="evidence" value="ECO:0007669"/>
    <property type="project" value="UniProtKB-UniRule"/>
</dbReference>
<gene>
    <name evidence="11" type="ORF">GIB67_000873</name>
</gene>
<dbReference type="EC" id="2.4.1.14" evidence="4 8"/>
<sequence>MAEEEKRRENMAGNEWINGYLEAILDAGSTQRNNNNNNTSTTTTIGKGVEERKKDVWSSNSSLNPNSNSIPVFSPTKYFVEEVVNSFDESDLHRTWIKVTATRNTRERNNRLENMCWRIWHLARKKKQVALEDTQRLSKRRLEREQGRRDAFEDLSELSEGEKEKCEVNQFEPTKEKISRINSELKLWSDDNKSKRLYIVLISLHGLVRGENMELGRDSDTGGQVKYVVELARALANTKGVYRVDLLTRQISSPDVDSSYAEPIEMLSSPSDEDDHGGGAYIIRLPCGPRDREHVTEIRGKSGNILFEIAGEYAGPSLGHLSPDKYFLLYIGPDFNSYIAKESLWAHIPEFVDEALAHIVNMARAIGDQVDQGGKPIWPYVIHGHYADAGEVAAHLSGALNVPMVLTGHSLGRNKFEQLLKQGRHSREDINSTYKIMRRIEGEELGLDSAEMVVTSTRQEIEEQWGLYDGFDIKLERKLRVRKRRGVSCLGRHMPRMVVIPPGMDFSYVTTQDTLEGDADLKLLIGSDRAQTKRHLPPIWSEVMRFFTNPHKPMILALSRPDPKKNVTTLLRAFGECRPLRELANLTLILGNRDDIEEMPSSSSTVLTTVIKLIDKYDLYGHVAYPKHHKQTDVPEIYRLAAKTKGVFINPALVEPFGLTLIEAAAYGLPTVATKNGGPVDIHKALNNGLLIDPHDQNSIADALLKLLADKNLWVECRKNGLKNIHKFSWPEHCRNYLSHVEHCRNRHPTTRLEIAHKTEEPMSDSLRDVEDLSLRFSVDGDFKVNGELDPLSRQKELIDALTRSRRNTTSTRGGSVGVSYAPGKRLNLFVIAIDCYDVSRLTTILEILMKASSPGVTGFVLSTGSTLAETIEALKACQVEPSNFDALICCSGAEVYYPWRELVADVDYSSHVEYRWPGENLRSMIIRLARVDGGGNNYDLVEYVDACNSRCCAYIVKPGTKTRRIDDLRHRLRMRGFRCNPVYTHTATRLNVVPLFASRAKALRYLSIRWGIELSKIVVFVGDKGDTDYEDLLVGVHKTLILGGSVETGSERVTRCEDSYKREDKVPEDGTNIVLVQEGYGANEVALALEKALGSSK</sequence>
<keyword evidence="5 8" id="KW-0328">Glycosyltransferase</keyword>
<dbReference type="CDD" id="cd16419">
    <property type="entry name" value="HAD_SPS"/>
    <property type="match status" value="1"/>
</dbReference>
<dbReference type="AlphaFoldDB" id="A0A7J7LFY3"/>
<dbReference type="Gene3D" id="3.90.1070.10">
    <property type="match status" value="1"/>
</dbReference>
<evidence type="ECO:0000256" key="6">
    <source>
        <dbReference type="ARBA" id="ARBA00022679"/>
    </source>
</evidence>
<dbReference type="UniPathway" id="UPA00371">
    <property type="reaction ID" value="UER00545"/>
</dbReference>
<name>A0A7J7LFY3_9MAGN</name>
<dbReference type="InterPro" id="IPR012819">
    <property type="entry name" value="SPS_pln"/>
</dbReference>
<organism evidence="11 12">
    <name type="scientific">Kingdonia uniflora</name>
    <dbReference type="NCBI Taxonomy" id="39325"/>
    <lineage>
        <taxon>Eukaryota</taxon>
        <taxon>Viridiplantae</taxon>
        <taxon>Streptophyta</taxon>
        <taxon>Embryophyta</taxon>
        <taxon>Tracheophyta</taxon>
        <taxon>Spermatophyta</taxon>
        <taxon>Magnoliopsida</taxon>
        <taxon>Ranunculales</taxon>
        <taxon>Circaeasteraceae</taxon>
        <taxon>Kingdonia</taxon>
    </lineage>
</organism>
<dbReference type="InterPro" id="IPR006380">
    <property type="entry name" value="SPP-like_dom"/>
</dbReference>
<dbReference type="PANTHER" id="PTHR46039:SF1">
    <property type="entry name" value="SUCROSE-PHOSPHATE SYNTHASE 4"/>
    <property type="match status" value="1"/>
</dbReference>
<dbReference type="Proteomes" id="UP000541444">
    <property type="component" value="Unassembled WGS sequence"/>
</dbReference>
<comment type="subunit">
    <text evidence="3 8">Homodimer or homotetramer.</text>
</comment>
<dbReference type="SUPFAM" id="SSF56784">
    <property type="entry name" value="HAD-like"/>
    <property type="match status" value="1"/>
</dbReference>
<comment type="function">
    <text evidence="8">Plays a role in photosynthetic sucrose synthesis by catalyzing the rate-limiting step of sucrose biosynthesis from UDP-glucose and fructose- 6-phosphate. Involved in the regulation of carbon partitioning in the leaves of plants. May regulate the synthesis of sucrose and therefore play a major role as a limiting factor in the export of photoassimilates out of the leaf. Plays a role for sucrose availability that is essential for plant growth and fiber elongation.</text>
</comment>
<evidence type="ECO:0000256" key="3">
    <source>
        <dbReference type="ARBA" id="ARBA00011774"/>
    </source>
</evidence>
<dbReference type="InterPro" id="IPR023214">
    <property type="entry name" value="HAD_sf"/>
</dbReference>
<evidence type="ECO:0000259" key="9">
    <source>
        <dbReference type="Pfam" id="PF00534"/>
    </source>
</evidence>
<dbReference type="Gene3D" id="3.40.50.1000">
    <property type="entry name" value="HAD superfamily/HAD-like"/>
    <property type="match status" value="1"/>
</dbReference>
<dbReference type="OrthoDB" id="512920at2759"/>
<comment type="caution">
    <text evidence="11">The sequence shown here is derived from an EMBL/GenBank/DDBJ whole genome shotgun (WGS) entry which is preliminary data.</text>
</comment>
<dbReference type="Pfam" id="PF00534">
    <property type="entry name" value="Glycos_transf_1"/>
    <property type="match status" value="1"/>
</dbReference>
<comment type="pathway">
    <text evidence="1 8">Glycan biosynthesis; sucrose biosynthesis; sucrose from D-fructose 6-phosphate and UDP-alpha-D-glucose: step 1/2.</text>
</comment>
<comment type="catalytic activity">
    <reaction evidence="7 8">
        <text>beta-D-fructose 6-phosphate + UDP-alpha-D-glucose = sucrose 6(F)-phosphate + UDP + H(+)</text>
        <dbReference type="Rhea" id="RHEA:22172"/>
        <dbReference type="ChEBI" id="CHEBI:15378"/>
        <dbReference type="ChEBI" id="CHEBI:57634"/>
        <dbReference type="ChEBI" id="CHEBI:57723"/>
        <dbReference type="ChEBI" id="CHEBI:58223"/>
        <dbReference type="ChEBI" id="CHEBI:58885"/>
        <dbReference type="EC" id="2.4.1.14"/>
    </reaction>
</comment>
<dbReference type="InterPro" id="IPR035659">
    <property type="entry name" value="SPS_C"/>
</dbReference>
<evidence type="ECO:0000256" key="8">
    <source>
        <dbReference type="RuleBase" id="RU368006"/>
    </source>
</evidence>
<dbReference type="Pfam" id="PF05116">
    <property type="entry name" value="S6PP"/>
    <property type="match status" value="1"/>
</dbReference>
<evidence type="ECO:0000256" key="1">
    <source>
        <dbReference type="ARBA" id="ARBA00005027"/>
    </source>
</evidence>
<proteinExistence type="inferred from homology"/>
<feature type="domain" description="Sucrose phosphatase-like" evidence="10">
    <location>
        <begin position="845"/>
        <end position="1029"/>
    </location>
</feature>
<evidence type="ECO:0000313" key="11">
    <source>
        <dbReference type="EMBL" id="KAF6141492.1"/>
    </source>
</evidence>
<dbReference type="PANTHER" id="PTHR46039">
    <property type="entry name" value="SUCROSE-PHOSPHATE SYNTHASE 3-RELATED"/>
    <property type="match status" value="1"/>
</dbReference>
<keyword evidence="12" id="KW-1185">Reference proteome</keyword>
<dbReference type="Gene3D" id="3.40.50.2000">
    <property type="entry name" value="Glycogen Phosphorylase B"/>
    <property type="match status" value="2"/>
</dbReference>
<accession>A0A7J7LFY3</accession>
<feature type="domain" description="Glycosyl transferase family 1" evidence="9">
    <location>
        <begin position="549"/>
        <end position="722"/>
    </location>
</feature>
<comment type="similarity">
    <text evidence="2 8">Belongs to the glycosyltransferase 1 family.</text>
</comment>
<evidence type="ECO:0000256" key="4">
    <source>
        <dbReference type="ARBA" id="ARBA00012536"/>
    </source>
</evidence>
<protein>
    <recommendedName>
        <fullName evidence="4 8">Sucrose-phosphate synthase</fullName>
        <ecNumber evidence="4 8">2.4.1.14</ecNumber>
    </recommendedName>
</protein>
<dbReference type="GO" id="GO:0046524">
    <property type="term" value="F:sucrose-phosphate synthase activity"/>
    <property type="evidence" value="ECO:0007669"/>
    <property type="project" value="UniProtKB-UniRule"/>
</dbReference>
<dbReference type="InterPro" id="IPR001296">
    <property type="entry name" value="Glyco_trans_1"/>
</dbReference>
<evidence type="ECO:0000259" key="10">
    <source>
        <dbReference type="Pfam" id="PF05116"/>
    </source>
</evidence>
<keyword evidence="6 8" id="KW-0808">Transferase</keyword>
<dbReference type="SUPFAM" id="SSF53756">
    <property type="entry name" value="UDP-Glycosyltransferase/glycogen phosphorylase"/>
    <property type="match status" value="1"/>
</dbReference>
<evidence type="ECO:0000256" key="7">
    <source>
        <dbReference type="ARBA" id="ARBA00047471"/>
    </source>
</evidence>
<dbReference type="InterPro" id="IPR036412">
    <property type="entry name" value="HAD-like_sf"/>
</dbReference>
<dbReference type="EMBL" id="JACGCM010002325">
    <property type="protein sequence ID" value="KAF6141492.1"/>
    <property type="molecule type" value="Genomic_DNA"/>
</dbReference>
<evidence type="ECO:0000313" key="12">
    <source>
        <dbReference type="Proteomes" id="UP000541444"/>
    </source>
</evidence>
<evidence type="ECO:0000256" key="5">
    <source>
        <dbReference type="ARBA" id="ARBA00022676"/>
    </source>
</evidence>
<dbReference type="NCBIfam" id="TIGR02468">
    <property type="entry name" value="sucrsPsyn_pln"/>
    <property type="match status" value="1"/>
</dbReference>
<evidence type="ECO:0000256" key="2">
    <source>
        <dbReference type="ARBA" id="ARBA00006530"/>
    </source>
</evidence>
<dbReference type="InterPro" id="IPR044161">
    <property type="entry name" value="SPS"/>
</dbReference>